<evidence type="ECO:0000256" key="1">
    <source>
        <dbReference type="SAM" id="Phobius"/>
    </source>
</evidence>
<proteinExistence type="predicted"/>
<organism evidence="2 3">
    <name type="scientific">Pontibacter mucosus</name>
    <dbReference type="NCBI Taxonomy" id="1649266"/>
    <lineage>
        <taxon>Bacteria</taxon>
        <taxon>Pseudomonadati</taxon>
        <taxon>Bacteroidota</taxon>
        <taxon>Cytophagia</taxon>
        <taxon>Cytophagales</taxon>
        <taxon>Hymenobacteraceae</taxon>
        <taxon>Pontibacter</taxon>
    </lineage>
</organism>
<dbReference type="Proteomes" id="UP000244225">
    <property type="component" value="Unassembled WGS sequence"/>
</dbReference>
<evidence type="ECO:0000313" key="3">
    <source>
        <dbReference type="Proteomes" id="UP000244225"/>
    </source>
</evidence>
<feature type="transmembrane region" description="Helical" evidence="1">
    <location>
        <begin position="51"/>
        <end position="72"/>
    </location>
</feature>
<protein>
    <submittedName>
        <fullName evidence="2">Uncharacterized protein</fullName>
    </submittedName>
</protein>
<dbReference type="RefSeq" id="WP_108211515.1">
    <property type="nucleotide sequence ID" value="NZ_QBKI01000004.1"/>
</dbReference>
<comment type="caution">
    <text evidence="2">The sequence shown here is derived from an EMBL/GenBank/DDBJ whole genome shotgun (WGS) entry which is preliminary data.</text>
</comment>
<evidence type="ECO:0000313" key="2">
    <source>
        <dbReference type="EMBL" id="PTX19395.1"/>
    </source>
</evidence>
<gene>
    <name evidence="2" type="ORF">C8N40_104126</name>
</gene>
<keyword evidence="1" id="KW-1133">Transmembrane helix</keyword>
<keyword evidence="1" id="KW-0812">Transmembrane</keyword>
<sequence length="76" mass="8645">MKQALANRFLSKVGKLYLYLRLRAPQKIKRELSIKYEGQYRNAGLMLLFDFLMAIGVVVFAFAGTAILYLSLKISA</sequence>
<reference evidence="2 3" key="1">
    <citation type="submission" date="2018-04" db="EMBL/GenBank/DDBJ databases">
        <title>Genomic Encyclopedia of Archaeal and Bacterial Type Strains, Phase II (KMG-II): from individual species to whole genera.</title>
        <authorList>
            <person name="Goeker M."/>
        </authorList>
    </citation>
    <scope>NUCLEOTIDE SEQUENCE [LARGE SCALE GENOMIC DNA]</scope>
    <source>
        <strain evidence="2 3">DSM 100162</strain>
    </source>
</reference>
<dbReference type="OrthoDB" id="854143at2"/>
<accession>A0A2T5YJA9</accession>
<dbReference type="EMBL" id="QBKI01000004">
    <property type="protein sequence ID" value="PTX19395.1"/>
    <property type="molecule type" value="Genomic_DNA"/>
</dbReference>
<name>A0A2T5YJA9_9BACT</name>
<keyword evidence="3" id="KW-1185">Reference proteome</keyword>
<dbReference type="AlphaFoldDB" id="A0A2T5YJA9"/>
<keyword evidence="1" id="KW-0472">Membrane</keyword>